<dbReference type="Pfam" id="PF13193">
    <property type="entry name" value="AMP-binding_C"/>
    <property type="match status" value="1"/>
</dbReference>
<dbReference type="PROSITE" id="PS00455">
    <property type="entry name" value="AMP_BINDING"/>
    <property type="match status" value="1"/>
</dbReference>
<feature type="domain" description="AMP-binding enzyme C-terminal" evidence="9">
    <location>
        <begin position="425"/>
        <end position="499"/>
    </location>
</feature>
<comment type="caution">
    <text evidence="10">The sequence shown here is derived from an EMBL/GenBank/DDBJ whole genome shotgun (WGS) entry which is preliminary data.</text>
</comment>
<comment type="pathway">
    <text evidence="2">Lipid metabolism; fatty acid beta-oxidation.</text>
</comment>
<organism evidence="10 11">
    <name type="scientific">Sessilibacter corallicola</name>
    <dbReference type="NCBI Taxonomy" id="2904075"/>
    <lineage>
        <taxon>Bacteria</taxon>
        <taxon>Pseudomonadati</taxon>
        <taxon>Pseudomonadota</taxon>
        <taxon>Gammaproteobacteria</taxon>
        <taxon>Cellvibrionales</taxon>
        <taxon>Cellvibrionaceae</taxon>
        <taxon>Sessilibacter</taxon>
    </lineage>
</organism>
<feature type="domain" description="AMP-dependent synthetase/ligase" evidence="8">
    <location>
        <begin position="2"/>
        <end position="374"/>
    </location>
</feature>
<evidence type="ECO:0000313" key="11">
    <source>
        <dbReference type="Proteomes" id="UP001465153"/>
    </source>
</evidence>
<dbReference type="Gene3D" id="3.30.300.30">
    <property type="match status" value="1"/>
</dbReference>
<dbReference type="EC" id="6.2.1.3" evidence="5"/>
<protein>
    <recommendedName>
        <fullName evidence="6">Long-chain-fatty-acid--CoA ligase</fullName>
        <ecNumber evidence="5">6.2.1.3</ecNumber>
    </recommendedName>
    <alternativeName>
        <fullName evidence="7">Long-chain acyl-CoA synthetase</fullName>
    </alternativeName>
</protein>
<dbReference type="InterPro" id="IPR050237">
    <property type="entry name" value="ATP-dep_AMP-bd_enzyme"/>
</dbReference>
<dbReference type="InterPro" id="IPR020845">
    <property type="entry name" value="AMP-binding_CS"/>
</dbReference>
<evidence type="ECO:0000256" key="3">
    <source>
        <dbReference type="ARBA" id="ARBA00022598"/>
    </source>
</evidence>
<evidence type="ECO:0000256" key="6">
    <source>
        <dbReference type="ARBA" id="ARBA00039545"/>
    </source>
</evidence>
<reference evidence="10 11" key="1">
    <citation type="submission" date="2024-04" db="EMBL/GenBank/DDBJ databases">
        <title>Draft genome sequence of Sessilibacter corallicola NBRC 116591.</title>
        <authorList>
            <person name="Miyakawa T."/>
            <person name="Kusuya Y."/>
            <person name="Miura T."/>
        </authorList>
    </citation>
    <scope>NUCLEOTIDE SEQUENCE [LARGE SCALE GENOMIC DNA]</scope>
    <source>
        <strain evidence="10 11">KU-00831-HH</strain>
    </source>
</reference>
<keyword evidence="11" id="KW-1185">Reference proteome</keyword>
<keyword evidence="4" id="KW-0472">Membrane</keyword>
<dbReference type="GO" id="GO:0016874">
    <property type="term" value="F:ligase activity"/>
    <property type="evidence" value="ECO:0007669"/>
    <property type="project" value="UniProtKB-KW"/>
</dbReference>
<comment type="subcellular location">
    <subcellularLocation>
        <location evidence="1">Membrane</location>
        <topology evidence="1">Peripheral membrane protein</topology>
    </subcellularLocation>
</comment>
<keyword evidence="3 10" id="KW-0436">Ligase</keyword>
<evidence type="ECO:0000259" key="9">
    <source>
        <dbReference type="Pfam" id="PF13193"/>
    </source>
</evidence>
<dbReference type="PANTHER" id="PTHR43767">
    <property type="entry name" value="LONG-CHAIN-FATTY-ACID--COA LIGASE"/>
    <property type="match status" value="1"/>
</dbReference>
<evidence type="ECO:0000259" key="8">
    <source>
        <dbReference type="Pfam" id="PF00501"/>
    </source>
</evidence>
<gene>
    <name evidence="10" type="primary">fadD1_2</name>
    <name evidence="10" type="ORF">NBRC116591_23270</name>
</gene>
<evidence type="ECO:0000256" key="1">
    <source>
        <dbReference type="ARBA" id="ARBA00004170"/>
    </source>
</evidence>
<dbReference type="Gene3D" id="2.30.38.10">
    <property type="entry name" value="Luciferase, Domain 3"/>
    <property type="match status" value="1"/>
</dbReference>
<proteinExistence type="predicted"/>
<dbReference type="InterPro" id="IPR000873">
    <property type="entry name" value="AMP-dep_synth/lig_dom"/>
</dbReference>
<dbReference type="SUPFAM" id="SSF56801">
    <property type="entry name" value="Acetyl-CoA synthetase-like"/>
    <property type="match status" value="1"/>
</dbReference>
<dbReference type="InterPro" id="IPR025110">
    <property type="entry name" value="AMP-bd_C"/>
</dbReference>
<dbReference type="Gene3D" id="3.40.50.980">
    <property type="match status" value="2"/>
</dbReference>
<accession>A0ABQ0AA46</accession>
<dbReference type="InterPro" id="IPR045851">
    <property type="entry name" value="AMP-bd_C_sf"/>
</dbReference>
<dbReference type="PANTHER" id="PTHR43767:SF8">
    <property type="entry name" value="LONG-CHAIN-FATTY-ACID--COA LIGASE"/>
    <property type="match status" value="1"/>
</dbReference>
<evidence type="ECO:0000256" key="5">
    <source>
        <dbReference type="ARBA" id="ARBA00026121"/>
    </source>
</evidence>
<dbReference type="Pfam" id="PF00501">
    <property type="entry name" value="AMP-binding"/>
    <property type="match status" value="1"/>
</dbReference>
<evidence type="ECO:0000256" key="4">
    <source>
        <dbReference type="ARBA" id="ARBA00023136"/>
    </source>
</evidence>
<dbReference type="Proteomes" id="UP001465153">
    <property type="component" value="Unassembled WGS sequence"/>
</dbReference>
<dbReference type="CDD" id="cd05936">
    <property type="entry name" value="FC-FACS_FadD_like"/>
    <property type="match status" value="1"/>
</dbReference>
<evidence type="ECO:0000256" key="2">
    <source>
        <dbReference type="ARBA" id="ARBA00005005"/>
    </source>
</evidence>
<name>A0ABQ0AA46_9GAMM</name>
<sequence length="515" mass="56479">MGHTLTYSELLQYSQNFAAYLQKNTQLQPGDRIAIQLPNLLQYPVTIFGALMAGLVVVNTNPLYTPRELKHQLQDSGAKALVVLANIATAAEQVIKTTAVESVIITEVADLHPPLKRVVLNWAVKHIKKMVPDTNFENSTQFLSTLRLGQKSEFNPVSINSTDVAVLQYTGGTTGVSKGAMLTHDNLVANVDQIIEHLGDGIDSKGEIYVCPLPIYHIYAFTFHCLCLLTRGANNILIPNPRDLPSFVKALKNLKITGFVGLDTLFKALCNNSDFLAMDFSRLKITSSGGMALSSTTAKRWQEVTGCQPNEGYGLTETSPVVSANIPGNIVPGSVGLPLPNTEVKTVDLNNDVTAANEPGELCIRGPQVMLGYWQRPDETAKVLDEDGWFRSGDIATIDESGFIRIVDRKKDMIVVSGFNVYPNEIDDIAVSHPNIQEAAAVGIPDERAGEAVKLFVVKTDSELTEEEVIQYLRGQLTGYKVPRVIEFCKELPKSNVGKVLRKELRNRNSENNNS</sequence>
<evidence type="ECO:0000313" key="10">
    <source>
        <dbReference type="EMBL" id="GAA6168516.1"/>
    </source>
</evidence>
<evidence type="ECO:0000256" key="7">
    <source>
        <dbReference type="ARBA" id="ARBA00042773"/>
    </source>
</evidence>
<dbReference type="EMBL" id="BAABWN010000007">
    <property type="protein sequence ID" value="GAA6168516.1"/>
    <property type="molecule type" value="Genomic_DNA"/>
</dbReference>